<sequence>MDFSKVKTIQIPEGNVIKIQDKDGSILWSNLDRYTYGVSW</sequence>
<proteinExistence type="predicted"/>
<evidence type="ECO:0000313" key="1">
    <source>
        <dbReference type="EMBL" id="DAF64292.1"/>
    </source>
</evidence>
<reference evidence="1" key="1">
    <citation type="journal article" date="2021" name="Proc. Natl. Acad. Sci. U.S.A.">
        <title>A Catalog of Tens of Thousands of Viruses from Human Metagenomes Reveals Hidden Associations with Chronic Diseases.</title>
        <authorList>
            <person name="Tisza M.J."/>
            <person name="Buck C.B."/>
        </authorList>
    </citation>
    <scope>NUCLEOTIDE SEQUENCE</scope>
    <source>
        <strain evidence="1">Ct2m58</strain>
    </source>
</reference>
<accession>A0A8S5TLU9</accession>
<name>A0A8S5TLU9_9CAUD</name>
<organism evidence="1">
    <name type="scientific">Podoviridae sp. ct2m58</name>
    <dbReference type="NCBI Taxonomy" id="2827721"/>
    <lineage>
        <taxon>Viruses</taxon>
        <taxon>Duplodnaviria</taxon>
        <taxon>Heunggongvirae</taxon>
        <taxon>Uroviricota</taxon>
        <taxon>Caudoviricetes</taxon>
    </lineage>
</organism>
<protein>
    <submittedName>
        <fullName evidence="1">RHS protein</fullName>
    </submittedName>
</protein>
<dbReference type="EMBL" id="BK032856">
    <property type="protein sequence ID" value="DAF64292.1"/>
    <property type="molecule type" value="Genomic_DNA"/>
</dbReference>